<dbReference type="InterPro" id="IPR000846">
    <property type="entry name" value="DapB_N"/>
</dbReference>
<dbReference type="AlphaFoldDB" id="A0A8I0FUJ7"/>
<dbReference type="EMBL" id="JACBZN010000001">
    <property type="protein sequence ID" value="NYI36890.1"/>
    <property type="molecule type" value="Genomic_DNA"/>
</dbReference>
<reference evidence="4" key="2">
    <citation type="submission" date="2020-09" db="EMBL/GenBank/DDBJ databases">
        <title>Novel species in genus Aeromicrobium.</title>
        <authorList>
            <person name="Zhang G."/>
        </authorList>
    </citation>
    <scope>NUCLEOTIDE SEQUENCE</scope>
    <source>
        <strain evidence="4">SSW1-57</strain>
    </source>
</reference>
<evidence type="ECO:0000313" key="6">
    <source>
        <dbReference type="Proteomes" id="UP000587211"/>
    </source>
</evidence>
<evidence type="ECO:0000256" key="1">
    <source>
        <dbReference type="ARBA" id="ARBA00022857"/>
    </source>
</evidence>
<dbReference type="InterPro" id="IPR036291">
    <property type="entry name" value="NAD(P)-bd_dom_sf"/>
</dbReference>
<organism evidence="4 7">
    <name type="scientific">Aeromicrobium tamlense</name>
    <dbReference type="NCBI Taxonomy" id="375541"/>
    <lineage>
        <taxon>Bacteria</taxon>
        <taxon>Bacillati</taxon>
        <taxon>Actinomycetota</taxon>
        <taxon>Actinomycetes</taxon>
        <taxon>Propionibacteriales</taxon>
        <taxon>Nocardioidaceae</taxon>
        <taxon>Aeromicrobium</taxon>
    </lineage>
</organism>
<dbReference type="Pfam" id="PF01113">
    <property type="entry name" value="DapB_N"/>
    <property type="match status" value="1"/>
</dbReference>
<keyword evidence="6" id="KW-1185">Reference proteome</keyword>
<evidence type="ECO:0000259" key="3">
    <source>
        <dbReference type="Pfam" id="PF01113"/>
    </source>
</evidence>
<evidence type="ECO:0000313" key="7">
    <source>
        <dbReference type="Proteomes" id="UP000659061"/>
    </source>
</evidence>
<sequence length="355" mass="37762">MTYRVVQWATGAMGTAILRTMLDHPGIDVVGTYVYGEAKAGRDVGDLARRDATGVLATSDVDEILALDADVVVHAGRIGPYGSHDDDIVALLESGKNVLSINGYTDPLVHAGERLDRLRKAAERGGATLMGVGLNPGFIGEQVAVLATGVCASVDHVEVVEMADARLVQDPEYLFGSLGFGAGLGAHDPNDPSWGPVGSLNGMFEEVVGAMAHHLGLELDEIVSDHVCHPAQSDLEIAAGVIPQGTVGHTNWRWHGIVAGERRITMSIHWFVETAFLPEPEPPLWRVTVTGHPGVKIAMEVEKHPDDRSRMGAEQYAVAGQVINAVPHVVAAEPGVMIRPIATPWRADYGTVAPN</sequence>
<gene>
    <name evidence="5" type="ORF">BJ975_000265</name>
    <name evidence="4" type="ORF">IDH50_03050</name>
</gene>
<dbReference type="GO" id="GO:0008839">
    <property type="term" value="F:4-hydroxy-tetrahydrodipicolinate reductase"/>
    <property type="evidence" value="ECO:0007669"/>
    <property type="project" value="InterPro"/>
</dbReference>
<evidence type="ECO:0000256" key="2">
    <source>
        <dbReference type="ARBA" id="ARBA00023002"/>
    </source>
</evidence>
<dbReference type="Proteomes" id="UP000587211">
    <property type="component" value="Unassembled WGS sequence"/>
</dbReference>
<proteinExistence type="predicted"/>
<protein>
    <recommendedName>
        <fullName evidence="3">Dihydrodipicolinate reductase N-terminal domain-containing protein</fullName>
    </recommendedName>
</protein>
<dbReference type="Gene3D" id="3.40.50.720">
    <property type="entry name" value="NAD(P)-binding Rossmann-like Domain"/>
    <property type="match status" value="1"/>
</dbReference>
<comment type="caution">
    <text evidence="4">The sequence shown here is derived from an EMBL/GenBank/DDBJ whole genome shotgun (WGS) entry which is preliminary data.</text>
</comment>
<dbReference type="SUPFAM" id="SSF51735">
    <property type="entry name" value="NAD(P)-binding Rossmann-fold domains"/>
    <property type="match status" value="1"/>
</dbReference>
<feature type="domain" description="Dihydrodipicolinate reductase N-terminal" evidence="3">
    <location>
        <begin position="9"/>
        <end position="73"/>
    </location>
</feature>
<keyword evidence="1" id="KW-0521">NADP</keyword>
<reference evidence="5 6" key="1">
    <citation type="submission" date="2020-07" db="EMBL/GenBank/DDBJ databases">
        <title>Sequencing the genomes of 1000 actinobacteria strains.</title>
        <authorList>
            <person name="Klenk H.-P."/>
        </authorList>
    </citation>
    <scope>NUCLEOTIDE SEQUENCE [LARGE SCALE GENOMIC DNA]</scope>
    <source>
        <strain evidence="5 6">DSM 19087</strain>
    </source>
</reference>
<name>A0A8I0FUJ7_9ACTN</name>
<evidence type="ECO:0000313" key="4">
    <source>
        <dbReference type="EMBL" id="MBD1269201.1"/>
    </source>
</evidence>
<keyword evidence="2" id="KW-0560">Oxidoreductase</keyword>
<dbReference type="Proteomes" id="UP000659061">
    <property type="component" value="Unassembled WGS sequence"/>
</dbReference>
<dbReference type="RefSeq" id="WP_179422909.1">
    <property type="nucleotide sequence ID" value="NZ_BAAAMP010000002.1"/>
</dbReference>
<dbReference type="EMBL" id="JACWMT010000001">
    <property type="protein sequence ID" value="MBD1269201.1"/>
    <property type="molecule type" value="Genomic_DNA"/>
</dbReference>
<dbReference type="GO" id="GO:0009089">
    <property type="term" value="P:lysine biosynthetic process via diaminopimelate"/>
    <property type="evidence" value="ECO:0007669"/>
    <property type="project" value="InterPro"/>
</dbReference>
<dbReference type="CDD" id="cd24146">
    <property type="entry name" value="nat-AmDH_N_like"/>
    <property type="match status" value="1"/>
</dbReference>
<accession>A0A8I0FUJ7</accession>
<evidence type="ECO:0000313" key="5">
    <source>
        <dbReference type="EMBL" id="NYI36890.1"/>
    </source>
</evidence>